<keyword evidence="1" id="KW-1015">Disulfide bond</keyword>
<dbReference type="Gene3D" id="2.40.10.10">
    <property type="entry name" value="Trypsin-like serine proteases"/>
    <property type="match status" value="1"/>
</dbReference>
<dbReference type="FunCoup" id="G1Q858">
    <property type="interactions" value="2"/>
</dbReference>
<keyword evidence="5" id="KW-1185">Reference proteome</keyword>
<keyword evidence="2" id="KW-0732">Signal</keyword>
<dbReference type="Ensembl" id="ENSMLUT00000028293.1">
    <property type="protein sequence ID" value="ENSMLUP00000019891.1"/>
    <property type="gene ID" value="ENSMLUG00000023258.1"/>
</dbReference>
<dbReference type="HOGENOM" id="CLU_006842_1_6_1"/>
<dbReference type="OMA" id="WETGCIL"/>
<dbReference type="AlphaFoldDB" id="G1Q858"/>
<evidence type="ECO:0000256" key="1">
    <source>
        <dbReference type="ARBA" id="ARBA00023157"/>
    </source>
</evidence>
<evidence type="ECO:0000259" key="3">
    <source>
        <dbReference type="PROSITE" id="PS50240"/>
    </source>
</evidence>
<name>G1Q858_MYOLU</name>
<dbReference type="InParanoid" id="G1Q858"/>
<proteinExistence type="predicted"/>
<dbReference type="GeneTree" id="ENSGT01020000230389"/>
<dbReference type="PROSITE" id="PS50240">
    <property type="entry name" value="TRYPSIN_DOM"/>
    <property type="match status" value="1"/>
</dbReference>
<dbReference type="SUPFAM" id="SSF50494">
    <property type="entry name" value="Trypsin-like serine proteases"/>
    <property type="match status" value="1"/>
</dbReference>
<dbReference type="GO" id="GO:0006508">
    <property type="term" value="P:proteolysis"/>
    <property type="evidence" value="ECO:0007669"/>
    <property type="project" value="InterPro"/>
</dbReference>
<protein>
    <recommendedName>
        <fullName evidence="3">Peptidase S1 domain-containing protein</fullName>
    </recommendedName>
</protein>
<dbReference type="InterPro" id="IPR009003">
    <property type="entry name" value="Peptidase_S1_PA"/>
</dbReference>
<dbReference type="Pfam" id="PF00089">
    <property type="entry name" value="Trypsin"/>
    <property type="match status" value="1"/>
</dbReference>
<dbReference type="GO" id="GO:0030141">
    <property type="term" value="C:secretory granule"/>
    <property type="evidence" value="ECO:0007669"/>
    <property type="project" value="TreeGrafter"/>
</dbReference>
<dbReference type="eggNOG" id="KOG3627">
    <property type="taxonomic scope" value="Eukaryota"/>
</dbReference>
<reference evidence="4" key="3">
    <citation type="submission" date="2025-09" db="UniProtKB">
        <authorList>
            <consortium name="Ensembl"/>
        </authorList>
    </citation>
    <scope>IDENTIFICATION</scope>
</reference>
<reference evidence="4" key="2">
    <citation type="submission" date="2025-08" db="UniProtKB">
        <authorList>
            <consortium name="Ensembl"/>
        </authorList>
    </citation>
    <scope>IDENTIFICATION</scope>
</reference>
<organism evidence="4 5">
    <name type="scientific">Myotis lucifugus</name>
    <name type="common">Little brown bat</name>
    <dbReference type="NCBI Taxonomy" id="59463"/>
    <lineage>
        <taxon>Eukaryota</taxon>
        <taxon>Metazoa</taxon>
        <taxon>Chordata</taxon>
        <taxon>Craniata</taxon>
        <taxon>Vertebrata</taxon>
        <taxon>Euteleostomi</taxon>
        <taxon>Mammalia</taxon>
        <taxon>Eutheria</taxon>
        <taxon>Laurasiatheria</taxon>
        <taxon>Chiroptera</taxon>
        <taxon>Yangochiroptera</taxon>
        <taxon>Vespertilionidae</taxon>
        <taxon>Myotis</taxon>
    </lineage>
</organism>
<dbReference type="PANTHER" id="PTHR24271">
    <property type="entry name" value="KALLIKREIN-RELATED"/>
    <property type="match status" value="1"/>
</dbReference>
<dbReference type="InterPro" id="IPR018114">
    <property type="entry name" value="TRYPSIN_HIS"/>
</dbReference>
<feature type="signal peptide" evidence="2">
    <location>
        <begin position="1"/>
        <end position="25"/>
    </location>
</feature>
<dbReference type="InterPro" id="IPR001314">
    <property type="entry name" value="Peptidase_S1A"/>
</dbReference>
<dbReference type="PROSITE" id="PS00134">
    <property type="entry name" value="TRYPSIN_HIS"/>
    <property type="match status" value="1"/>
</dbReference>
<dbReference type="EMBL" id="AAPE02029181">
    <property type="status" value="NOT_ANNOTATED_CDS"/>
    <property type="molecule type" value="Genomic_DNA"/>
</dbReference>
<feature type="chain" id="PRO_5003419687" description="Peptidase S1 domain-containing protein" evidence="2">
    <location>
        <begin position="26"/>
        <end position="245"/>
    </location>
</feature>
<dbReference type="InterPro" id="IPR043504">
    <property type="entry name" value="Peptidase_S1_PA_chymotrypsin"/>
</dbReference>
<feature type="domain" description="Peptidase S1" evidence="3">
    <location>
        <begin position="19"/>
        <end position="244"/>
    </location>
</feature>
<sequence>SSEQDSGINMKCVLLTLLMVTGVVPLVSEDMEDLGHMLYLLYLKSSYKPCVGTLIAPQWVVTAAHCFLPDLQVIFFGGSHSFQDFTGEIIPYEKIFIHPNFTATSPRNDLMLIKLSLPFIFVTEFFQLPTLVNNEVKDCLVHTWLQGEDYFGNQDYGLHSIRIQLNPHLDCTKLLGEKFLEDMFCMRNKVGSQQPCQVVTAAPVICGYELKGVMSWATGCILTGHTIVFTDLSSYSPWIKSIISM</sequence>
<accession>G1Q858</accession>
<dbReference type="SMART" id="SM00020">
    <property type="entry name" value="Tryp_SPc"/>
    <property type="match status" value="1"/>
</dbReference>
<dbReference type="GO" id="GO:0004252">
    <property type="term" value="F:serine-type endopeptidase activity"/>
    <property type="evidence" value="ECO:0007669"/>
    <property type="project" value="InterPro"/>
</dbReference>
<dbReference type="Proteomes" id="UP000001074">
    <property type="component" value="Unassembled WGS sequence"/>
</dbReference>
<dbReference type="PRINTS" id="PR00722">
    <property type="entry name" value="CHYMOTRYPSIN"/>
</dbReference>
<dbReference type="STRING" id="59463.ENSMLUP00000019891"/>
<dbReference type="InterPro" id="IPR001254">
    <property type="entry name" value="Trypsin_dom"/>
</dbReference>
<evidence type="ECO:0000256" key="2">
    <source>
        <dbReference type="SAM" id="SignalP"/>
    </source>
</evidence>
<evidence type="ECO:0000313" key="4">
    <source>
        <dbReference type="Ensembl" id="ENSMLUP00000019891.1"/>
    </source>
</evidence>
<reference evidence="4 5" key="1">
    <citation type="journal article" date="2011" name="Nature">
        <title>A high-resolution map of human evolutionary constraint using 29 mammals.</title>
        <authorList>
            <person name="Lindblad-Toh K."/>
            <person name="Garber M."/>
            <person name="Zuk O."/>
            <person name="Lin M.F."/>
            <person name="Parker B.J."/>
            <person name="Washietl S."/>
            <person name="Kheradpour P."/>
            <person name="Ernst J."/>
            <person name="Jordan G."/>
            <person name="Mauceli E."/>
            <person name="Ward L.D."/>
            <person name="Lowe C.B."/>
            <person name="Holloway A.K."/>
            <person name="Clamp M."/>
            <person name="Gnerre S."/>
            <person name="Alfoldi J."/>
            <person name="Beal K."/>
            <person name="Chang J."/>
            <person name="Clawson H."/>
            <person name="Cuff J."/>
            <person name="Di Palma F."/>
            <person name="Fitzgerald S."/>
            <person name="Flicek P."/>
            <person name="Guttman M."/>
            <person name="Hubisz M.J."/>
            <person name="Jaffe D.B."/>
            <person name="Jungreis I."/>
            <person name="Kent W.J."/>
            <person name="Kostka D."/>
            <person name="Lara M."/>
            <person name="Martins A.L."/>
            <person name="Massingham T."/>
            <person name="Moltke I."/>
            <person name="Raney B.J."/>
            <person name="Rasmussen M.D."/>
            <person name="Robinson J."/>
            <person name="Stark A."/>
            <person name="Vilella A.J."/>
            <person name="Wen J."/>
            <person name="Xie X."/>
            <person name="Zody M.C."/>
            <person name="Baldwin J."/>
            <person name="Bloom T."/>
            <person name="Chin C.W."/>
            <person name="Heiman D."/>
            <person name="Nicol R."/>
            <person name="Nusbaum C."/>
            <person name="Young S."/>
            <person name="Wilkinson J."/>
            <person name="Worley K.C."/>
            <person name="Kovar C.L."/>
            <person name="Muzny D.M."/>
            <person name="Gibbs R.A."/>
            <person name="Cree A."/>
            <person name="Dihn H.H."/>
            <person name="Fowler G."/>
            <person name="Jhangiani S."/>
            <person name="Joshi V."/>
            <person name="Lee S."/>
            <person name="Lewis L.R."/>
            <person name="Nazareth L.V."/>
            <person name="Okwuonu G."/>
            <person name="Santibanez J."/>
            <person name="Warren W.C."/>
            <person name="Mardis E.R."/>
            <person name="Weinstock G.M."/>
            <person name="Wilson R.K."/>
            <person name="Delehaunty K."/>
            <person name="Dooling D."/>
            <person name="Fronik C."/>
            <person name="Fulton L."/>
            <person name="Fulton B."/>
            <person name="Graves T."/>
            <person name="Minx P."/>
            <person name="Sodergren E."/>
            <person name="Birney E."/>
            <person name="Margulies E.H."/>
            <person name="Herrero J."/>
            <person name="Green E.D."/>
            <person name="Haussler D."/>
            <person name="Siepel A."/>
            <person name="Goldman N."/>
            <person name="Pollard K.S."/>
            <person name="Pedersen J.S."/>
            <person name="Lander E.S."/>
            <person name="Kellis M."/>
        </authorList>
    </citation>
    <scope>NUCLEOTIDE SEQUENCE [LARGE SCALE GENOMIC DNA]</scope>
</reference>
<dbReference type="PANTHER" id="PTHR24271:SF56">
    <property type="entry name" value="SERINE PROTEASE 58"/>
    <property type="match status" value="1"/>
</dbReference>
<evidence type="ECO:0000313" key="5">
    <source>
        <dbReference type="Proteomes" id="UP000001074"/>
    </source>
</evidence>